<evidence type="ECO:0000256" key="5">
    <source>
        <dbReference type="ARBA" id="ARBA00022679"/>
    </source>
</evidence>
<dbReference type="GO" id="GO:0005886">
    <property type="term" value="C:plasma membrane"/>
    <property type="evidence" value="ECO:0007669"/>
    <property type="project" value="UniProtKB-SubCell"/>
</dbReference>
<dbReference type="AlphaFoldDB" id="A0A2K3UTS3"/>
<protein>
    <submittedName>
        <fullName evidence="11">UDP-phosphate galactose phosphotransferase</fullName>
    </submittedName>
</protein>
<accession>A0A2K3UTS3</accession>
<dbReference type="Pfam" id="PF02397">
    <property type="entry name" value="Bac_transf"/>
    <property type="match status" value="1"/>
</dbReference>
<dbReference type="PANTHER" id="PTHR30576">
    <property type="entry name" value="COLANIC BIOSYNTHESIS UDP-GLUCOSE LIPID CARRIER TRANSFERASE"/>
    <property type="match status" value="1"/>
</dbReference>
<proteinExistence type="inferred from homology"/>
<dbReference type="InterPro" id="IPR017475">
    <property type="entry name" value="EPS_sugar_tfrase"/>
</dbReference>
<evidence type="ECO:0000256" key="6">
    <source>
        <dbReference type="ARBA" id="ARBA00022692"/>
    </source>
</evidence>
<feature type="transmembrane region" description="Helical" evidence="9">
    <location>
        <begin position="103"/>
        <end position="123"/>
    </location>
</feature>
<dbReference type="GO" id="GO:0016780">
    <property type="term" value="F:phosphotransferase activity, for other substituted phosphate groups"/>
    <property type="evidence" value="ECO:0007669"/>
    <property type="project" value="TreeGrafter"/>
</dbReference>
<evidence type="ECO:0000256" key="2">
    <source>
        <dbReference type="ARBA" id="ARBA00004236"/>
    </source>
</evidence>
<dbReference type="InterPro" id="IPR017472">
    <property type="entry name" value="Undecaprenyl-P_galact_Ptfrase"/>
</dbReference>
<dbReference type="InterPro" id="IPR036291">
    <property type="entry name" value="NAD(P)-bd_dom_sf"/>
</dbReference>
<evidence type="ECO:0000256" key="9">
    <source>
        <dbReference type="SAM" id="Phobius"/>
    </source>
</evidence>
<dbReference type="OrthoDB" id="9808602at2"/>
<keyword evidence="7 9" id="KW-1133">Transmembrane helix</keyword>
<dbReference type="PANTHER" id="PTHR30576:SF4">
    <property type="entry name" value="UNDECAPRENYL-PHOSPHATE GALACTOSE PHOSPHOTRANSFERASE"/>
    <property type="match status" value="1"/>
</dbReference>
<evidence type="ECO:0000256" key="7">
    <source>
        <dbReference type="ARBA" id="ARBA00022989"/>
    </source>
</evidence>
<feature type="transmembrane region" description="Helical" evidence="9">
    <location>
        <begin position="267"/>
        <end position="290"/>
    </location>
</feature>
<feature type="transmembrane region" description="Helical" evidence="9">
    <location>
        <begin position="41"/>
        <end position="58"/>
    </location>
</feature>
<feature type="transmembrane region" description="Helical" evidence="9">
    <location>
        <begin position="7"/>
        <end position="29"/>
    </location>
</feature>
<feature type="transmembrane region" description="Helical" evidence="9">
    <location>
        <begin position="79"/>
        <end position="97"/>
    </location>
</feature>
<evidence type="ECO:0000256" key="4">
    <source>
        <dbReference type="ARBA" id="ARBA00022475"/>
    </source>
</evidence>
<dbReference type="InterPro" id="IPR003362">
    <property type="entry name" value="Bact_transf"/>
</dbReference>
<dbReference type="SUPFAM" id="SSF51735">
    <property type="entry name" value="NAD(P)-binding Rossmann-fold domains"/>
    <property type="match status" value="1"/>
</dbReference>
<comment type="similarity">
    <text evidence="3">Belongs to the bacterial sugar transferase family.</text>
</comment>
<gene>
    <name evidence="11" type="ORF">CVO96_17705</name>
</gene>
<dbReference type="Gene3D" id="3.40.50.720">
    <property type="entry name" value="NAD(P)-binding Rossmann-like Domain"/>
    <property type="match status" value="1"/>
</dbReference>
<keyword evidence="8 9" id="KW-0472">Membrane</keyword>
<keyword evidence="4" id="KW-1003">Cell membrane</keyword>
<dbReference type="Proteomes" id="UP000236379">
    <property type="component" value="Unassembled WGS sequence"/>
</dbReference>
<sequence>MWRLWRFLNACAVGAGDIAALVVAVAVVASLGGQDLTAPHMLPWLILVGVVWLLGAAISHLLPDWGMAPPTQLERLSKLMVIVVVTALASMLLSDWSRPHVPMFMLLSFPLALVMIVATRAVLKSALIRLNVWGVPVAVYGGATTGSMVVQALRTNPGYGYRPVAIFDDDEGIHGLAIHDVPVIGSCAGSIDAPVAILAMPGLQRQQLVEMLDGPLAPYPKVVLIPDLFEIESMWSQTRDFGGVMGLEVSRNLLSAPAQWTKRGLDLLLIIGSAPLWIPLCALVAALIWLEDRTTPVFFQKRVGFQDQPFTAWKFRTMVPNAEAVLKQQLAADPALRAEWEKNYKLRHDPRITRVGRILRRTSLDELPQLINVVLGEMSLVGPRPLPQYHHEQLSSQTQLLRTRVKPGMTGLWQVSGRSEAGNLGMERWDPYYARNWSIWLDLYILIRTAQVVVKGSGAY</sequence>
<evidence type="ECO:0000256" key="3">
    <source>
        <dbReference type="ARBA" id="ARBA00006464"/>
    </source>
</evidence>
<keyword evidence="6 9" id="KW-0812">Transmembrane</keyword>
<dbReference type="GO" id="GO:0000271">
    <property type="term" value="P:polysaccharide biosynthetic process"/>
    <property type="evidence" value="ECO:0007669"/>
    <property type="project" value="InterPro"/>
</dbReference>
<organism evidence="11 12">
    <name type="scientific">Deinococcus koreensis</name>
    <dbReference type="NCBI Taxonomy" id="2054903"/>
    <lineage>
        <taxon>Bacteria</taxon>
        <taxon>Thermotogati</taxon>
        <taxon>Deinococcota</taxon>
        <taxon>Deinococci</taxon>
        <taxon>Deinococcales</taxon>
        <taxon>Deinococcaceae</taxon>
        <taxon>Deinococcus</taxon>
    </lineage>
</organism>
<evidence type="ECO:0000259" key="10">
    <source>
        <dbReference type="Pfam" id="PF02397"/>
    </source>
</evidence>
<comment type="subcellular location">
    <subcellularLocation>
        <location evidence="2">Cell membrane</location>
    </subcellularLocation>
    <subcellularLocation>
        <location evidence="1">Membrane</location>
        <topology evidence="1">Multi-pass membrane protein</topology>
    </subcellularLocation>
</comment>
<name>A0A2K3UTS3_9DEIO</name>
<comment type="caution">
    <text evidence="11">The sequence shown here is derived from an EMBL/GenBank/DDBJ whole genome shotgun (WGS) entry which is preliminary data.</text>
</comment>
<dbReference type="EMBL" id="PPPD01000002">
    <property type="protein sequence ID" value="PNY79937.1"/>
    <property type="molecule type" value="Genomic_DNA"/>
</dbReference>
<keyword evidence="12" id="KW-1185">Reference proteome</keyword>
<dbReference type="NCBIfam" id="TIGR03025">
    <property type="entry name" value="EPS_sugtrans"/>
    <property type="match status" value="1"/>
</dbReference>
<evidence type="ECO:0000256" key="1">
    <source>
        <dbReference type="ARBA" id="ARBA00004141"/>
    </source>
</evidence>
<feature type="domain" description="Bacterial sugar transferase" evidence="10">
    <location>
        <begin position="262"/>
        <end position="455"/>
    </location>
</feature>
<evidence type="ECO:0000313" key="12">
    <source>
        <dbReference type="Proteomes" id="UP000236379"/>
    </source>
</evidence>
<evidence type="ECO:0000256" key="8">
    <source>
        <dbReference type="ARBA" id="ARBA00023136"/>
    </source>
</evidence>
<dbReference type="NCBIfam" id="TIGR03022">
    <property type="entry name" value="WbaP_sugtrans"/>
    <property type="match status" value="1"/>
</dbReference>
<evidence type="ECO:0000313" key="11">
    <source>
        <dbReference type="EMBL" id="PNY79937.1"/>
    </source>
</evidence>
<keyword evidence="5 11" id="KW-0808">Transferase</keyword>
<reference evidence="11 12" key="1">
    <citation type="submission" date="2018-01" db="EMBL/GenBank/DDBJ databases">
        <title>Deinococcus koreensis sp. nov., a radiation-resistant bacterium isolated from river water.</title>
        <authorList>
            <person name="Choi A."/>
        </authorList>
    </citation>
    <scope>NUCLEOTIDE SEQUENCE [LARGE SCALE GENOMIC DNA]</scope>
    <source>
        <strain evidence="11 12">SJW1-2</strain>
    </source>
</reference>